<dbReference type="AlphaFoldDB" id="A0A8J6GTH4"/>
<feature type="active site" evidence="22">
    <location>
        <position position="113"/>
    </location>
</feature>
<comment type="catalytic activity">
    <reaction evidence="18">
        <text>1,2-dihexadecanoyl-sn-glycero-3-phosphocholine + H2O = 1-hexadecanoyl-sn-glycero-3-phosphocholine + hexadecanoate + H(+)</text>
        <dbReference type="Rhea" id="RHEA:41223"/>
        <dbReference type="ChEBI" id="CHEBI:7896"/>
        <dbReference type="ChEBI" id="CHEBI:15377"/>
        <dbReference type="ChEBI" id="CHEBI:15378"/>
        <dbReference type="ChEBI" id="CHEBI:72998"/>
        <dbReference type="ChEBI" id="CHEBI:72999"/>
    </reaction>
    <physiologicalReaction direction="left-to-right" evidence="18">
        <dbReference type="Rhea" id="RHEA:41224"/>
    </physiologicalReaction>
</comment>
<dbReference type="PROSITE" id="PS00118">
    <property type="entry name" value="PA2_HIS"/>
    <property type="match status" value="1"/>
</dbReference>
<evidence type="ECO:0000256" key="1">
    <source>
        <dbReference type="ARBA" id="ARBA00004613"/>
    </source>
</evidence>
<evidence type="ECO:0000256" key="15">
    <source>
        <dbReference type="ARBA" id="ARBA00048015"/>
    </source>
</evidence>
<dbReference type="SUPFAM" id="SSF48619">
    <property type="entry name" value="Phospholipase A2, PLA2"/>
    <property type="match status" value="1"/>
</dbReference>
<feature type="binding site" evidence="23">
    <location>
        <position position="95"/>
    </location>
    <ligand>
        <name>Ca(2+)</name>
        <dbReference type="ChEBI" id="CHEBI:29108"/>
    </ligand>
</feature>
<evidence type="ECO:0000256" key="25">
    <source>
        <dbReference type="RuleBase" id="RU003654"/>
    </source>
</evidence>
<evidence type="ECO:0000313" key="28">
    <source>
        <dbReference type="EMBL" id="KAH0516950.1"/>
    </source>
</evidence>
<evidence type="ECO:0000256" key="11">
    <source>
        <dbReference type="ARBA" id="ARBA00023145"/>
    </source>
</evidence>
<dbReference type="PROSITE" id="PS00119">
    <property type="entry name" value="PA2_ASP"/>
    <property type="match status" value="1"/>
</dbReference>
<organism evidence="28 29">
    <name type="scientific">Microtus ochrogaster</name>
    <name type="common">Prairie vole</name>
    <dbReference type="NCBI Taxonomy" id="79684"/>
    <lineage>
        <taxon>Eukaryota</taxon>
        <taxon>Metazoa</taxon>
        <taxon>Chordata</taxon>
        <taxon>Craniata</taxon>
        <taxon>Vertebrata</taxon>
        <taxon>Euteleostomi</taxon>
        <taxon>Mammalia</taxon>
        <taxon>Eutheria</taxon>
        <taxon>Euarchontoglires</taxon>
        <taxon>Glires</taxon>
        <taxon>Rodentia</taxon>
        <taxon>Myomorpha</taxon>
        <taxon>Muroidea</taxon>
        <taxon>Cricetidae</taxon>
        <taxon>Arvicolinae</taxon>
        <taxon>Microtus</taxon>
    </lineage>
</organism>
<dbReference type="PANTHER" id="PTHR11716">
    <property type="entry name" value="PHOSPHOLIPASE A2 FAMILY MEMBER"/>
    <property type="match status" value="1"/>
</dbReference>
<dbReference type="GO" id="GO:0006633">
    <property type="term" value="P:fatty acid biosynthetic process"/>
    <property type="evidence" value="ECO:0007669"/>
    <property type="project" value="TreeGrafter"/>
</dbReference>
<feature type="disulfide bond" evidence="24">
    <location>
        <begin position="126"/>
        <end position="156"/>
    </location>
</feature>
<dbReference type="GO" id="GO:0005509">
    <property type="term" value="F:calcium ion binding"/>
    <property type="evidence" value="ECO:0007669"/>
    <property type="project" value="InterPro"/>
</dbReference>
<accession>A0A8J6GTH4</accession>
<feature type="domain" description="Phospholipase A2-like central" evidence="27">
    <location>
        <begin position="66"/>
        <end position="185"/>
    </location>
</feature>
<keyword evidence="13" id="KW-1208">Phospholipid metabolism</keyword>
<evidence type="ECO:0000256" key="19">
    <source>
        <dbReference type="ARBA" id="ARBA00048373"/>
    </source>
</evidence>
<dbReference type="InterPro" id="IPR033112">
    <property type="entry name" value="PLA2_Asp_AS"/>
</dbReference>
<feature type="disulfide bond" evidence="24">
    <location>
        <begin position="94"/>
        <end position="110"/>
    </location>
</feature>
<gene>
    <name evidence="28" type="ORF">LTLLF_123375</name>
</gene>
<feature type="binding site" evidence="23">
    <location>
        <position position="114"/>
    </location>
    <ligand>
        <name>Ca(2+)</name>
        <dbReference type="ChEBI" id="CHEBI:29108"/>
    </ligand>
</feature>
<dbReference type="PANTHER" id="PTHR11716:SF94">
    <property type="entry name" value="PHOSPHOLIPASE A2"/>
    <property type="match status" value="1"/>
</dbReference>
<evidence type="ECO:0000256" key="13">
    <source>
        <dbReference type="ARBA" id="ARBA00023264"/>
    </source>
</evidence>
<evidence type="ECO:0000256" key="8">
    <source>
        <dbReference type="ARBA" id="ARBA00022813"/>
    </source>
</evidence>
<evidence type="ECO:0000256" key="7">
    <source>
        <dbReference type="ARBA" id="ARBA00022801"/>
    </source>
</evidence>
<dbReference type="InterPro" id="IPR036444">
    <property type="entry name" value="PLipase_A2_dom_sf"/>
</dbReference>
<comment type="catalytic activity">
    <reaction evidence="19">
        <text>1-hexadecanoyl-2-(5Z,8Z,11Z,14Z-eicosatetraenoyl)-sn-glycero-3-phosphocholine + H2O = 1-hexadecanoyl-sn-glycero-3-phosphocholine + (5Z,8Z,11Z,14Z)-eicosatetraenoate + H(+)</text>
        <dbReference type="Rhea" id="RHEA:40427"/>
        <dbReference type="ChEBI" id="CHEBI:15377"/>
        <dbReference type="ChEBI" id="CHEBI:15378"/>
        <dbReference type="ChEBI" id="CHEBI:32395"/>
        <dbReference type="ChEBI" id="CHEBI:72998"/>
        <dbReference type="ChEBI" id="CHEBI:73003"/>
    </reaction>
    <physiologicalReaction direction="left-to-right" evidence="19">
        <dbReference type="Rhea" id="RHEA:40428"/>
    </physiologicalReaction>
</comment>
<dbReference type="InterPro" id="IPR016090">
    <property type="entry name" value="PLA2-like_dom"/>
</dbReference>
<comment type="catalytic activity">
    <reaction evidence="21">
        <text>1-hexadecanoyl-2-(9Z,12Z-octadecadienoyl)-sn-glycero-3-phosphoethanolamine + H2O = 1-hexadecanoyl-sn-glycero-3-phosphoethanolamine + (9Z,12Z)-octadecadienoate + H(+)</text>
        <dbReference type="Rhea" id="RHEA:40815"/>
        <dbReference type="ChEBI" id="CHEBI:15377"/>
        <dbReference type="ChEBI" id="CHEBI:15378"/>
        <dbReference type="ChEBI" id="CHEBI:30245"/>
        <dbReference type="ChEBI" id="CHEBI:73004"/>
        <dbReference type="ChEBI" id="CHEBI:73008"/>
    </reaction>
    <physiologicalReaction direction="left-to-right" evidence="21">
        <dbReference type="Rhea" id="RHEA:40816"/>
    </physiologicalReaction>
</comment>
<evidence type="ECO:0000256" key="6">
    <source>
        <dbReference type="ARBA" id="ARBA00022723"/>
    </source>
</evidence>
<evidence type="ECO:0000256" key="24">
    <source>
        <dbReference type="PIRSR" id="PIRSR601211-3"/>
    </source>
</evidence>
<feature type="disulfide bond" evidence="24">
    <location>
        <begin position="149"/>
        <end position="161"/>
    </location>
</feature>
<dbReference type="GO" id="GO:0006644">
    <property type="term" value="P:phospholipid metabolic process"/>
    <property type="evidence" value="ECO:0007669"/>
    <property type="project" value="InterPro"/>
</dbReference>
<dbReference type="EC" id="3.1.1.4" evidence="3 26"/>
<dbReference type="GO" id="GO:0005576">
    <property type="term" value="C:extracellular region"/>
    <property type="evidence" value="ECO:0007669"/>
    <property type="project" value="UniProtKB-SubCell"/>
</dbReference>
<keyword evidence="10 26" id="KW-0443">Lipid metabolism</keyword>
<keyword evidence="5 26" id="KW-0964">Secreted</keyword>
<evidence type="ECO:0000256" key="10">
    <source>
        <dbReference type="ARBA" id="ARBA00023098"/>
    </source>
</evidence>
<dbReference type="PRINTS" id="PR00389">
    <property type="entry name" value="PHPHLIPASEA2"/>
</dbReference>
<dbReference type="InterPro" id="IPR033113">
    <property type="entry name" value="PLA2_histidine"/>
</dbReference>
<evidence type="ECO:0000313" key="29">
    <source>
        <dbReference type="Proteomes" id="UP000710432"/>
    </source>
</evidence>
<dbReference type="EMBL" id="JAATJU010018000">
    <property type="protein sequence ID" value="KAH0516950.1"/>
    <property type="molecule type" value="Genomic_DNA"/>
</dbReference>
<evidence type="ECO:0000256" key="3">
    <source>
        <dbReference type="ARBA" id="ARBA00013278"/>
    </source>
</evidence>
<comment type="subcellular location">
    <subcellularLocation>
        <location evidence="1 26">Secreted</location>
    </subcellularLocation>
</comment>
<comment type="similarity">
    <text evidence="2 25">Belongs to the phospholipase A2 family.</text>
</comment>
<keyword evidence="11" id="KW-0865">Zymogen</keyword>
<dbReference type="InterPro" id="IPR001211">
    <property type="entry name" value="PLA2"/>
</dbReference>
<comment type="catalytic activity">
    <reaction evidence="17">
        <text>N-hexadecanoyl-1,2-di-(9Z-octadecenoyl)-sn-glycero-3-phosphoethanolamine + H2O = N-hexadecanoyl-1-(9Z-octadecenoyl)-sn-glycero-3-phosphoethanolamine + (9Z)-octadecenoate + H(+)</text>
        <dbReference type="Rhea" id="RHEA:45424"/>
        <dbReference type="ChEBI" id="CHEBI:15377"/>
        <dbReference type="ChEBI" id="CHEBI:15378"/>
        <dbReference type="ChEBI" id="CHEBI:30823"/>
        <dbReference type="ChEBI" id="CHEBI:78097"/>
        <dbReference type="ChEBI" id="CHEBI:85217"/>
    </reaction>
    <physiologicalReaction direction="left-to-right" evidence="17">
        <dbReference type="Rhea" id="RHEA:45425"/>
    </physiologicalReaction>
</comment>
<feature type="binding site" evidence="23">
    <location>
        <position position="97"/>
    </location>
    <ligand>
        <name>Ca(2+)</name>
        <dbReference type="ChEBI" id="CHEBI:29108"/>
    </ligand>
</feature>
<dbReference type="GO" id="GO:0050482">
    <property type="term" value="P:arachidonate secretion"/>
    <property type="evidence" value="ECO:0007669"/>
    <property type="project" value="InterPro"/>
</dbReference>
<dbReference type="GO" id="GO:0016042">
    <property type="term" value="P:lipid catabolic process"/>
    <property type="evidence" value="ECO:0007669"/>
    <property type="project" value="InterPro"/>
</dbReference>
<dbReference type="SMART" id="SM00085">
    <property type="entry name" value="PA2c"/>
    <property type="match status" value="1"/>
</dbReference>
<keyword evidence="8" id="KW-0068">Autocatalytic cleavage</keyword>
<evidence type="ECO:0000256" key="2">
    <source>
        <dbReference type="ARBA" id="ARBA00007056"/>
    </source>
</evidence>
<keyword evidence="6 23" id="KW-0479">Metal-binding</keyword>
<feature type="binding site" evidence="23">
    <location>
        <position position="93"/>
    </location>
    <ligand>
        <name>Ca(2+)</name>
        <dbReference type="ChEBI" id="CHEBI:29108"/>
    </ligand>
</feature>
<keyword evidence="12 24" id="KW-1015">Disulfide bond</keyword>
<keyword evidence="7 26" id="KW-0378">Hydrolase</keyword>
<comment type="catalytic activity">
    <reaction evidence="15">
        <text>1-hexadecanoyl-2-(9Z-octadecenoyl)-sn-glycero-3-phospho-(1'-sn-glycerol) + H2O = 1-hexadecanoyl-sn-glycero-3-phospho-(1'-sn-glycerol) + (9Z)-octadecenoate + H(+)</text>
        <dbReference type="Rhea" id="RHEA:40919"/>
        <dbReference type="ChEBI" id="CHEBI:15377"/>
        <dbReference type="ChEBI" id="CHEBI:15378"/>
        <dbReference type="ChEBI" id="CHEBI:30823"/>
        <dbReference type="ChEBI" id="CHEBI:72841"/>
        <dbReference type="ChEBI" id="CHEBI:75158"/>
    </reaction>
    <physiologicalReaction direction="left-to-right" evidence="15">
        <dbReference type="Rhea" id="RHEA:40920"/>
    </physiologicalReaction>
</comment>
<evidence type="ECO:0000259" key="27">
    <source>
        <dbReference type="SMART" id="SM00085"/>
    </source>
</evidence>
<dbReference type="Proteomes" id="UP000710432">
    <property type="component" value="Unassembled WGS sequence"/>
</dbReference>
<dbReference type="GO" id="GO:0005102">
    <property type="term" value="F:signaling receptor binding"/>
    <property type="evidence" value="ECO:0007669"/>
    <property type="project" value="UniProtKB-ARBA"/>
</dbReference>
<dbReference type="GO" id="GO:0047498">
    <property type="term" value="F:calcium-dependent phospholipase A2 activity"/>
    <property type="evidence" value="ECO:0007669"/>
    <property type="project" value="TreeGrafter"/>
</dbReference>
<evidence type="ECO:0000256" key="23">
    <source>
        <dbReference type="PIRSR" id="PIRSR601211-2"/>
    </source>
</evidence>
<dbReference type="Pfam" id="PF00068">
    <property type="entry name" value="Phospholip_A2_1"/>
    <property type="match status" value="1"/>
</dbReference>
<evidence type="ECO:0000256" key="4">
    <source>
        <dbReference type="ARBA" id="ARBA00021721"/>
    </source>
</evidence>
<evidence type="ECO:0000256" key="18">
    <source>
        <dbReference type="ARBA" id="ARBA00048227"/>
    </source>
</evidence>
<feature type="active site" evidence="22">
    <location>
        <position position="164"/>
    </location>
</feature>
<feature type="disulfide bond" evidence="24">
    <location>
        <begin position="116"/>
        <end position="163"/>
    </location>
</feature>
<comment type="catalytic activity">
    <reaction evidence="26">
        <text>a 1,2-diacyl-sn-glycero-3-phosphocholine + H2O = a 1-acyl-sn-glycero-3-phosphocholine + a fatty acid + H(+)</text>
        <dbReference type="Rhea" id="RHEA:15801"/>
        <dbReference type="ChEBI" id="CHEBI:15377"/>
        <dbReference type="ChEBI" id="CHEBI:15378"/>
        <dbReference type="ChEBI" id="CHEBI:28868"/>
        <dbReference type="ChEBI" id="CHEBI:57643"/>
        <dbReference type="ChEBI" id="CHEBI:58168"/>
        <dbReference type="EC" id="3.1.1.4"/>
    </reaction>
</comment>
<dbReference type="FunFam" id="1.20.90.10:FF:000011">
    <property type="entry name" value="Phospholipase A(2)"/>
    <property type="match status" value="1"/>
</dbReference>
<evidence type="ECO:0000256" key="14">
    <source>
        <dbReference type="ARBA" id="ARBA00047535"/>
    </source>
</evidence>
<evidence type="ECO:0000256" key="22">
    <source>
        <dbReference type="PIRSR" id="PIRSR601211-1"/>
    </source>
</evidence>
<comment type="catalytic activity">
    <reaction evidence="14">
        <text>N,1-dihexadecanoyl-2-(9Z,12Z-octadecadienoyl)-sn-glycero-3-phosphoethanolamine + H2O = N,1-dihexadecanoyl-sn-glycero-3-phosphoethanolamine + (9Z,12Z)-octadecadienoate + H(+)</text>
        <dbReference type="Rhea" id="RHEA:56424"/>
        <dbReference type="ChEBI" id="CHEBI:15377"/>
        <dbReference type="ChEBI" id="CHEBI:15378"/>
        <dbReference type="ChEBI" id="CHEBI:30245"/>
        <dbReference type="ChEBI" id="CHEBI:85334"/>
        <dbReference type="ChEBI" id="CHEBI:85335"/>
    </reaction>
    <physiologicalReaction direction="left-to-right" evidence="14">
        <dbReference type="Rhea" id="RHEA:56425"/>
    </physiologicalReaction>
</comment>
<evidence type="ECO:0000256" key="9">
    <source>
        <dbReference type="ARBA" id="ARBA00022837"/>
    </source>
</evidence>
<comment type="catalytic activity">
    <reaction evidence="16">
        <text>1,2-ditetradecanoyl-sn-glycero-3-phosphocholine + H2O = 1-tetradecanoyl-sn-glycero-3-phosphocholine + tetradecanoate + H(+)</text>
        <dbReference type="Rhea" id="RHEA:54456"/>
        <dbReference type="ChEBI" id="CHEBI:15377"/>
        <dbReference type="ChEBI" id="CHEBI:15378"/>
        <dbReference type="ChEBI" id="CHEBI:30807"/>
        <dbReference type="ChEBI" id="CHEBI:45240"/>
        <dbReference type="ChEBI" id="CHEBI:64489"/>
    </reaction>
</comment>
<reference evidence="28" key="1">
    <citation type="submission" date="2020-03" db="EMBL/GenBank/DDBJ databases">
        <title>Studies in the Genomics of Life Span.</title>
        <authorList>
            <person name="Glass D."/>
        </authorList>
    </citation>
    <scope>NUCLEOTIDE SEQUENCE</scope>
    <source>
        <strain evidence="28">LTLLF</strain>
        <tissue evidence="28">Muscle</tissue>
    </source>
</reference>
<dbReference type="Gene3D" id="1.20.90.10">
    <property type="entry name" value="Phospholipase A2 domain"/>
    <property type="match status" value="1"/>
</dbReference>
<comment type="caution">
    <text evidence="28">The sequence shown here is derived from an EMBL/GenBank/DDBJ whole genome shotgun (WGS) entry which is preliminary data.</text>
</comment>
<dbReference type="GO" id="GO:0005543">
    <property type="term" value="F:phospholipid binding"/>
    <property type="evidence" value="ECO:0007669"/>
    <property type="project" value="TreeGrafter"/>
</dbReference>
<comment type="cofactor">
    <cofactor evidence="23">
        <name>Ca(2+)</name>
        <dbReference type="ChEBI" id="CHEBI:29108"/>
    </cofactor>
    <text evidence="23">Binds 1 Ca(2+) ion per subunit.</text>
</comment>
<keyword evidence="9 23" id="KW-0106">Calcium</keyword>
<sequence>MSISPYDLKASTWEGLGTLPVTALKLVWGDEPALYLFLCDSTDSGSATIYSGSAAGATAHSISRRALWQFRNVIKCTIPGSNPLLEYNNYGCYCGLGGSGTPVDQLDRCCQTHDNCYTQAKKLKDCKVLIDNPYTNSYSFTCSGNVVTCSAKNNACEAFICNCDREAAICFSKAPYNKENKGIKC</sequence>
<evidence type="ECO:0000256" key="5">
    <source>
        <dbReference type="ARBA" id="ARBA00022525"/>
    </source>
</evidence>
<comment type="catalytic activity">
    <reaction evidence="20">
        <text>1-hexadecanoyl-2-(9Z-octadecenoyl)-sn-glycero-3-phosphocholine + H2O = 1-hexadecanoyl-sn-glycero-3-phosphocholine + (9Z)-octadecenoate + H(+)</text>
        <dbReference type="Rhea" id="RHEA:38779"/>
        <dbReference type="ChEBI" id="CHEBI:15377"/>
        <dbReference type="ChEBI" id="CHEBI:15378"/>
        <dbReference type="ChEBI" id="CHEBI:30823"/>
        <dbReference type="ChEBI" id="CHEBI:72998"/>
        <dbReference type="ChEBI" id="CHEBI:73001"/>
    </reaction>
    <physiologicalReaction direction="left-to-right" evidence="20">
        <dbReference type="Rhea" id="RHEA:38780"/>
    </physiologicalReaction>
</comment>
<dbReference type="GO" id="GO:0048146">
    <property type="term" value="P:positive regulation of fibroblast proliferation"/>
    <property type="evidence" value="ECO:0007669"/>
    <property type="project" value="TreeGrafter"/>
</dbReference>
<dbReference type="CDD" id="cd00125">
    <property type="entry name" value="PLA2c"/>
    <property type="match status" value="1"/>
</dbReference>
<evidence type="ECO:0000256" key="12">
    <source>
        <dbReference type="ARBA" id="ARBA00023157"/>
    </source>
</evidence>
<protein>
    <recommendedName>
        <fullName evidence="4 26">Phospholipase A2</fullName>
        <ecNumber evidence="3 26">3.1.1.4</ecNumber>
    </recommendedName>
</protein>
<evidence type="ECO:0000256" key="16">
    <source>
        <dbReference type="ARBA" id="ARBA00048029"/>
    </source>
</evidence>
<name>A0A8J6GTH4_MICOH</name>
<evidence type="ECO:0000256" key="21">
    <source>
        <dbReference type="ARBA" id="ARBA00049039"/>
    </source>
</evidence>
<evidence type="ECO:0000256" key="20">
    <source>
        <dbReference type="ARBA" id="ARBA00048699"/>
    </source>
</evidence>
<feature type="disulfide bond" evidence="24">
    <location>
        <begin position="109"/>
        <end position="170"/>
    </location>
</feature>
<evidence type="ECO:0000256" key="26">
    <source>
        <dbReference type="RuleBase" id="RU361236"/>
    </source>
</evidence>
<evidence type="ECO:0000256" key="17">
    <source>
        <dbReference type="ARBA" id="ARBA00048221"/>
    </source>
</evidence>
<proteinExistence type="inferred from homology"/>